<dbReference type="Proteomes" id="UP000245207">
    <property type="component" value="Unassembled WGS sequence"/>
</dbReference>
<protein>
    <submittedName>
        <fullName evidence="2">Retrotransposon Orf1</fullName>
    </submittedName>
</protein>
<evidence type="ECO:0000256" key="1">
    <source>
        <dbReference type="SAM" id="MobiDB-lite"/>
    </source>
</evidence>
<proteinExistence type="predicted"/>
<evidence type="ECO:0000313" key="3">
    <source>
        <dbReference type="Proteomes" id="UP000245207"/>
    </source>
</evidence>
<feature type="compositionally biased region" description="Polar residues" evidence="1">
    <location>
        <begin position="285"/>
        <end position="301"/>
    </location>
</feature>
<keyword evidence="3" id="KW-1185">Reference proteome</keyword>
<dbReference type="Gene3D" id="2.40.70.10">
    <property type="entry name" value="Acid Proteases"/>
    <property type="match status" value="1"/>
</dbReference>
<gene>
    <name evidence="2" type="ORF">CTI12_AA282380</name>
</gene>
<organism evidence="2 3">
    <name type="scientific">Artemisia annua</name>
    <name type="common">Sweet wormwood</name>
    <dbReference type="NCBI Taxonomy" id="35608"/>
    <lineage>
        <taxon>Eukaryota</taxon>
        <taxon>Viridiplantae</taxon>
        <taxon>Streptophyta</taxon>
        <taxon>Embryophyta</taxon>
        <taxon>Tracheophyta</taxon>
        <taxon>Spermatophyta</taxon>
        <taxon>Magnoliopsida</taxon>
        <taxon>eudicotyledons</taxon>
        <taxon>Gunneridae</taxon>
        <taxon>Pentapetalae</taxon>
        <taxon>asterids</taxon>
        <taxon>campanulids</taxon>
        <taxon>Asterales</taxon>
        <taxon>Asteraceae</taxon>
        <taxon>Asteroideae</taxon>
        <taxon>Anthemideae</taxon>
        <taxon>Artemisiinae</taxon>
        <taxon>Artemisia</taxon>
    </lineage>
</organism>
<name>A0A2U1NCU0_ARTAN</name>
<dbReference type="AlphaFoldDB" id="A0A2U1NCU0"/>
<dbReference type="InterPro" id="IPR021109">
    <property type="entry name" value="Peptidase_aspartic_dom_sf"/>
</dbReference>
<accession>A0A2U1NCU0</accession>
<reference evidence="2 3" key="1">
    <citation type="journal article" date="2018" name="Mol. Plant">
        <title>The genome of Artemisia annua provides insight into the evolution of Asteraceae family and artemisinin biosynthesis.</title>
        <authorList>
            <person name="Shen Q."/>
            <person name="Zhang L."/>
            <person name="Liao Z."/>
            <person name="Wang S."/>
            <person name="Yan T."/>
            <person name="Shi P."/>
            <person name="Liu M."/>
            <person name="Fu X."/>
            <person name="Pan Q."/>
            <person name="Wang Y."/>
            <person name="Lv Z."/>
            <person name="Lu X."/>
            <person name="Zhang F."/>
            <person name="Jiang W."/>
            <person name="Ma Y."/>
            <person name="Chen M."/>
            <person name="Hao X."/>
            <person name="Li L."/>
            <person name="Tang Y."/>
            <person name="Lv G."/>
            <person name="Zhou Y."/>
            <person name="Sun X."/>
            <person name="Brodelius P.E."/>
            <person name="Rose J.K.C."/>
            <person name="Tang K."/>
        </authorList>
    </citation>
    <scope>NUCLEOTIDE SEQUENCE [LARGE SCALE GENOMIC DNA]</scope>
    <source>
        <strain evidence="3">cv. Huhao1</strain>
        <tissue evidence="2">Leaf</tissue>
    </source>
</reference>
<dbReference type="EMBL" id="PKPP01003102">
    <property type="protein sequence ID" value="PWA71303.1"/>
    <property type="molecule type" value="Genomic_DNA"/>
</dbReference>
<feature type="region of interest" description="Disordered" evidence="1">
    <location>
        <begin position="280"/>
        <end position="301"/>
    </location>
</feature>
<comment type="caution">
    <text evidence="2">The sequence shown here is derived from an EMBL/GenBank/DDBJ whole genome shotgun (WGS) entry which is preliminary data.</text>
</comment>
<sequence length="660" mass="76071">MAGDESSTPSQWLKFLNFEPAGRKICRKELRALMSKTIEAPKALSMDALLTVSDGNAMKELNNLCDIKFNSPNGSFTCSAWMTIFTIDEPVIQEYVWESLGSVDFEEEITSMTEKCLFFQLGGVKREMTMRQFILAMGLYSRRTLDSAIFQDYHNICLRERPHNYNPLAYYQQISSLAGYESRSPPSYKTIMDPIHRLVHRLLVVSVRARHSAREKMTVEDLFLMHSMDGGDIVDIPWYLAKFMTALAKMTQIAETSLIEIAKLDEYGIITYNPLNESILRPDTRSTTSGPPTKDPSSSKNVHFVNIVTITPITREEDDENKDDSDPKVETVESEVIKNKEVDDVESEVEYFNRWPTNEEKEYHKDLFDSPETPYVLGNPIIKTCDPSNLNIPCNIGHLHAWKAYIDLKSPINIMSRAYYNLIKRDPLGFRMLPNTRYISNFVGRVKGLHVFIGNFTYVTDFVIVEDIRPVIDDFLTQVVFGRPFVEASKMSYNPSLGIVKFKEETEEIAYQMPYKIEQYRLLSDLEKEHKQAVYYRNEEDKRTLPGGDCKLLEIPREVKRSACCNPRASQMFDGRKGRMEMSLANFGNDMDEMTAVVSGMSEQFDGFCTDFRNMQVQQTDYYQWIADRTSQMLQHMHLSHPRWNGPEFVYQPDIPDLGV</sequence>
<evidence type="ECO:0000313" key="2">
    <source>
        <dbReference type="EMBL" id="PWA71303.1"/>
    </source>
</evidence>